<dbReference type="HOGENOM" id="CLU_000604_1_11_11"/>
<evidence type="ECO:0000256" key="7">
    <source>
        <dbReference type="ARBA" id="ARBA00023004"/>
    </source>
</evidence>
<comment type="subcellular location">
    <subcellularLocation>
        <location evidence="1">Cell membrane</location>
        <topology evidence="1">Peripheral membrane protein</topology>
    </subcellularLocation>
</comment>
<evidence type="ECO:0000256" key="6">
    <source>
        <dbReference type="ARBA" id="ARBA00022840"/>
    </source>
</evidence>
<feature type="domain" description="ABC transporter" evidence="10">
    <location>
        <begin position="16"/>
        <end position="255"/>
    </location>
</feature>
<organism evidence="11 12">
    <name type="scientific">Corynebacterium vitaeruminis DSM 20294</name>
    <dbReference type="NCBI Taxonomy" id="1224164"/>
    <lineage>
        <taxon>Bacteria</taxon>
        <taxon>Bacillati</taxon>
        <taxon>Actinomycetota</taxon>
        <taxon>Actinomycetes</taxon>
        <taxon>Mycobacteriales</taxon>
        <taxon>Corynebacteriaceae</taxon>
        <taxon>Corynebacterium</taxon>
    </lineage>
</organism>
<evidence type="ECO:0000259" key="10">
    <source>
        <dbReference type="PROSITE" id="PS50893"/>
    </source>
</evidence>
<keyword evidence="8" id="KW-0406">Ion transport</keyword>
<dbReference type="STRING" id="1224164.B843_03765"/>
<keyword evidence="2" id="KW-0813">Transport</keyword>
<keyword evidence="7" id="KW-0408">Iron</keyword>
<dbReference type="PROSITE" id="PS00211">
    <property type="entry name" value="ABC_TRANSPORTER_1"/>
    <property type="match status" value="1"/>
</dbReference>
<keyword evidence="9" id="KW-0472">Membrane</keyword>
<protein>
    <submittedName>
        <fullName evidence="11">Iron ABC transporter ATP-binding protein</fullName>
    </submittedName>
</protein>
<dbReference type="GO" id="GO:0005886">
    <property type="term" value="C:plasma membrane"/>
    <property type="evidence" value="ECO:0007669"/>
    <property type="project" value="UniProtKB-SubCell"/>
</dbReference>
<dbReference type="KEGG" id="cvt:B843_03765"/>
<dbReference type="GO" id="GO:0016887">
    <property type="term" value="F:ATP hydrolysis activity"/>
    <property type="evidence" value="ECO:0007669"/>
    <property type="project" value="InterPro"/>
</dbReference>
<dbReference type="eggNOG" id="COG1120">
    <property type="taxonomic scope" value="Bacteria"/>
</dbReference>
<dbReference type="Pfam" id="PF00005">
    <property type="entry name" value="ABC_tran"/>
    <property type="match status" value="1"/>
</dbReference>
<keyword evidence="4" id="KW-0410">Iron transport</keyword>
<dbReference type="InterPro" id="IPR003439">
    <property type="entry name" value="ABC_transporter-like_ATP-bd"/>
</dbReference>
<dbReference type="InterPro" id="IPR051535">
    <property type="entry name" value="Siderophore_ABC-ATPase"/>
</dbReference>
<reference evidence="11 12" key="1">
    <citation type="submission" date="2013-02" db="EMBL/GenBank/DDBJ databases">
        <title>The complete genome sequence of Corynebacterium vitaeruminis DSM 20294.</title>
        <authorList>
            <person name="Ruckert C."/>
            <person name="Albersmeier A."/>
            <person name="Kalinowski J."/>
        </authorList>
    </citation>
    <scope>NUCLEOTIDE SEQUENCE [LARGE SCALE GENOMIC DNA]</scope>
    <source>
        <strain evidence="12">ATCC 10234</strain>
    </source>
</reference>
<dbReference type="GO" id="GO:0006826">
    <property type="term" value="P:iron ion transport"/>
    <property type="evidence" value="ECO:0007669"/>
    <property type="project" value="UniProtKB-KW"/>
</dbReference>
<dbReference type="InterPro" id="IPR017871">
    <property type="entry name" value="ABC_transporter-like_CS"/>
</dbReference>
<dbReference type="InterPro" id="IPR027417">
    <property type="entry name" value="P-loop_NTPase"/>
</dbReference>
<evidence type="ECO:0000256" key="3">
    <source>
        <dbReference type="ARBA" id="ARBA00022475"/>
    </source>
</evidence>
<dbReference type="GO" id="GO:0005524">
    <property type="term" value="F:ATP binding"/>
    <property type="evidence" value="ECO:0007669"/>
    <property type="project" value="UniProtKB-KW"/>
</dbReference>
<evidence type="ECO:0000256" key="9">
    <source>
        <dbReference type="ARBA" id="ARBA00023136"/>
    </source>
</evidence>
<dbReference type="AlphaFoldDB" id="W5XZK7"/>
<dbReference type="SUPFAM" id="SSF52540">
    <property type="entry name" value="P-loop containing nucleoside triphosphate hydrolases"/>
    <property type="match status" value="1"/>
</dbReference>
<evidence type="ECO:0000256" key="4">
    <source>
        <dbReference type="ARBA" id="ARBA00022496"/>
    </source>
</evidence>
<evidence type="ECO:0000256" key="5">
    <source>
        <dbReference type="ARBA" id="ARBA00022741"/>
    </source>
</evidence>
<dbReference type="RefSeq" id="WP_025252189.1">
    <property type="nucleotide sequence ID" value="NZ_CP004353.1"/>
</dbReference>
<sequence length="277" mass="29531">MNAMDAVNTPAARLVARGLSLGYGTTRGADALVNRDVNLAIPDRQVTTIIGANGCGKSTLLRGLARLMAPAAGAVTLDGVDIAGLPAKRLATKVSMLPQSPIAPAGVSVRELVSRGRHPHQSWLRQWSASHSAAVDRALALTGLSELADRPVDTLSGGQRQRAWISLVLAQDTDIVFLDEPTTYLDLAYSVEVLELVRRLNREQDKTVVMVLHDLNLAARYSDNLVLMREGAIVAQGPPADVISEHTLREVFGLHARVVDDPVTGGPLIVPEAGVRV</sequence>
<dbReference type="PATRIC" id="fig|1224164.3.peg.744"/>
<dbReference type="FunFam" id="3.40.50.300:FF:000134">
    <property type="entry name" value="Iron-enterobactin ABC transporter ATP-binding protein"/>
    <property type="match status" value="1"/>
</dbReference>
<dbReference type="Proteomes" id="UP000019222">
    <property type="component" value="Chromosome"/>
</dbReference>
<proteinExistence type="predicted"/>
<evidence type="ECO:0000256" key="2">
    <source>
        <dbReference type="ARBA" id="ARBA00022448"/>
    </source>
</evidence>
<dbReference type="InterPro" id="IPR003593">
    <property type="entry name" value="AAA+_ATPase"/>
</dbReference>
<dbReference type="Gene3D" id="3.40.50.300">
    <property type="entry name" value="P-loop containing nucleotide triphosphate hydrolases"/>
    <property type="match status" value="1"/>
</dbReference>
<dbReference type="EMBL" id="CP004353">
    <property type="protein sequence ID" value="AHI22144.1"/>
    <property type="molecule type" value="Genomic_DNA"/>
</dbReference>
<keyword evidence="3" id="KW-1003">Cell membrane</keyword>
<dbReference type="PANTHER" id="PTHR42771:SF2">
    <property type="entry name" value="IRON(3+)-HYDROXAMATE IMPORT ATP-BINDING PROTEIN FHUC"/>
    <property type="match status" value="1"/>
</dbReference>
<dbReference type="SMART" id="SM00382">
    <property type="entry name" value="AAA"/>
    <property type="match status" value="1"/>
</dbReference>
<accession>W5XZK7</accession>
<evidence type="ECO:0000256" key="1">
    <source>
        <dbReference type="ARBA" id="ARBA00004202"/>
    </source>
</evidence>
<dbReference type="PANTHER" id="PTHR42771">
    <property type="entry name" value="IRON(3+)-HYDROXAMATE IMPORT ATP-BINDING PROTEIN FHUC"/>
    <property type="match status" value="1"/>
</dbReference>
<gene>
    <name evidence="11" type="ORF">B843_03765</name>
</gene>
<keyword evidence="6 11" id="KW-0067">ATP-binding</keyword>
<dbReference type="PROSITE" id="PS50893">
    <property type="entry name" value="ABC_TRANSPORTER_2"/>
    <property type="match status" value="1"/>
</dbReference>
<evidence type="ECO:0000256" key="8">
    <source>
        <dbReference type="ARBA" id="ARBA00023065"/>
    </source>
</evidence>
<name>W5XZK7_9CORY</name>
<dbReference type="CDD" id="cd03214">
    <property type="entry name" value="ABC_Iron-Siderophores_B12_Hemin"/>
    <property type="match status" value="1"/>
</dbReference>
<keyword evidence="5" id="KW-0547">Nucleotide-binding</keyword>
<evidence type="ECO:0000313" key="11">
    <source>
        <dbReference type="EMBL" id="AHI22144.1"/>
    </source>
</evidence>
<evidence type="ECO:0000313" key="12">
    <source>
        <dbReference type="Proteomes" id="UP000019222"/>
    </source>
</evidence>
<keyword evidence="12" id="KW-1185">Reference proteome</keyword>